<feature type="domain" description="Myb-like" evidence="6">
    <location>
        <begin position="1046"/>
        <end position="1089"/>
    </location>
</feature>
<feature type="region of interest" description="Disordered" evidence="5">
    <location>
        <begin position="687"/>
        <end position="710"/>
    </location>
</feature>
<reference evidence="8 9" key="1">
    <citation type="submission" date="2018-11" db="EMBL/GenBank/DDBJ databases">
        <title>Genome sequence of Apiotrichum porosum DSM 27194.</title>
        <authorList>
            <person name="Aliyu H."/>
            <person name="Gorte O."/>
            <person name="Ochsenreither K."/>
        </authorList>
    </citation>
    <scope>NUCLEOTIDE SEQUENCE [LARGE SCALE GENOMIC DNA]</scope>
    <source>
        <strain evidence="8 9">DSM 27194</strain>
    </source>
</reference>
<dbReference type="SMART" id="SM00717">
    <property type="entry name" value="SANT"/>
    <property type="match status" value="1"/>
</dbReference>
<sequence length="1134" mass="125409">MSDPQPSSPVEEHDDQVKHDASDVGSDGEGDVKATTKPKKAGRPPLFAKAPKWKDIPSWFSRTDCPLLQLPDHILNRCFALDTGLSLRDYVALAGVNKFFRTQLDDKVFHEICVYHNLIPTERELKSGPLLSDMIVSRPVPEWYKQRSRKPLRSIQGSHYMPRGDRQYWSKPQYKVYRQERDIHLACERLKRYQEGLDAAERRKQAVGEIESHPAVRDGKVLRQVIGIVAGLQHGEPAVKIGLDGPKGLVSRIDVNKVATVGRKTWDEAGQNALKKHHADLIQRATQPPKKDSETTDEDSYDEASDSDGLASRPKKRKRRVGRRRPWRVPETPTDSESDEFEWDVKGNYIIHDFWPSIYRVRAADSLKDARINKKTAKDNFKVTDGELLTLKHVLVHNPMNSTAPKRLFLAASVEALAYCSHGGPIGHREYVTKMNERSVKNRATRKNNIEKKKADGTLDYDAMSDSKGTTRAFGGRPSPPASGATTPPPSVTPGEASPMAENDDGGDDDGFPTESELQDIQATLDGLDTDKSGDDAASQRDQLATMLRSLVDTYTSRVPFLLQQVAAQQETIATLQQQSRLSKCMIDIERDRFAAERTSWQAEIRALIRVRDAEAAAVNQPRRVLDLDVGYHKELENANKRLEMDNRLMAPRLVDTQQQIESLVTELRHLRTHVLLDTTVLGGAVEATAGPSGASASPAGPPTRQPQRQVNRNTMGDARAEHLLLAAKKVRSMRNTGTNVGRLTLDELQRHGVIGPDGGVGYSEGYGRDGEEVHAESDEEEKKVFASPSQERRGSASAAKGTPLLPRARKPAKRAVPTTPSRNRGVPQVPQTTPGGSNFNDLLLAAEMATRPGTPTRDHHPAHVMSATRSTTTARVPYVYHSPSKKQRRNEPPATIEWSTRRHLNQEGEGSPRRFTSQEEVSASALDLLAQASQDVAQSGGSAASRFEGMISERERRDTAVSSRSATPLGPAINLDDRGRSLPSSQAHTPARGFPSATQDDPFNDVANNTAAFQSPTGAAVPGLGKYVHLTSTMPARRVRSPYLKWTKEEDELLTRAVMEHGEKWDLVSKCVPTRSYHQVRQRWLRKTGAFDKKPANQTPGQTPTNDPSPLGRGSVPGEQASPTPKGRKRKDP</sequence>
<dbReference type="Gene3D" id="3.90.530.10">
    <property type="entry name" value="XPA C-terminal domain"/>
    <property type="match status" value="1"/>
</dbReference>
<dbReference type="OrthoDB" id="2143914at2759"/>
<name>A0A427YAR2_9TREE</name>
<protein>
    <submittedName>
        <fullName evidence="8">Uncharacterized protein</fullName>
    </submittedName>
</protein>
<feature type="region of interest" description="Disordered" evidence="5">
    <location>
        <begin position="437"/>
        <end position="515"/>
    </location>
</feature>
<feature type="region of interest" description="Disordered" evidence="5">
    <location>
        <begin position="938"/>
        <end position="1001"/>
    </location>
</feature>
<dbReference type="RefSeq" id="XP_028480323.1">
    <property type="nucleotide sequence ID" value="XM_028616466.1"/>
</dbReference>
<evidence type="ECO:0000313" key="8">
    <source>
        <dbReference type="EMBL" id="RSH88115.1"/>
    </source>
</evidence>
<feature type="region of interest" description="Disordered" evidence="5">
    <location>
        <begin position="1087"/>
        <end position="1134"/>
    </location>
</feature>
<feature type="compositionally biased region" description="Basic residues" evidence="5">
    <location>
        <begin position="313"/>
        <end position="327"/>
    </location>
</feature>
<organism evidence="8 9">
    <name type="scientific">Apiotrichum porosum</name>
    <dbReference type="NCBI Taxonomy" id="105984"/>
    <lineage>
        <taxon>Eukaryota</taxon>
        <taxon>Fungi</taxon>
        <taxon>Dikarya</taxon>
        <taxon>Basidiomycota</taxon>
        <taxon>Agaricomycotina</taxon>
        <taxon>Tremellomycetes</taxon>
        <taxon>Trichosporonales</taxon>
        <taxon>Trichosporonaceae</taxon>
        <taxon>Apiotrichum</taxon>
    </lineage>
</organism>
<evidence type="ECO:0000256" key="5">
    <source>
        <dbReference type="SAM" id="MobiDB-lite"/>
    </source>
</evidence>
<evidence type="ECO:0000259" key="7">
    <source>
        <dbReference type="PROSITE" id="PS51294"/>
    </source>
</evidence>
<feature type="compositionally biased region" description="Polar residues" evidence="5">
    <location>
        <begin position="1097"/>
        <end position="1109"/>
    </location>
</feature>
<evidence type="ECO:0000256" key="2">
    <source>
        <dbReference type="ARBA" id="ARBA00023125"/>
    </source>
</evidence>
<evidence type="ECO:0000313" key="9">
    <source>
        <dbReference type="Proteomes" id="UP000279236"/>
    </source>
</evidence>
<proteinExistence type="predicted"/>
<accession>A0A427YAR2</accession>
<dbReference type="EMBL" id="RSCE01000001">
    <property type="protein sequence ID" value="RSH88115.1"/>
    <property type="molecule type" value="Genomic_DNA"/>
</dbReference>
<evidence type="ECO:0000259" key="6">
    <source>
        <dbReference type="PROSITE" id="PS50090"/>
    </source>
</evidence>
<feature type="compositionally biased region" description="Low complexity" evidence="5">
    <location>
        <begin position="690"/>
        <end position="699"/>
    </location>
</feature>
<dbReference type="Pfam" id="PF00249">
    <property type="entry name" value="Myb_DNA-binding"/>
    <property type="match status" value="1"/>
</dbReference>
<evidence type="ECO:0000256" key="4">
    <source>
        <dbReference type="ARBA" id="ARBA00023242"/>
    </source>
</evidence>
<dbReference type="InterPro" id="IPR009057">
    <property type="entry name" value="Homeodomain-like_sf"/>
</dbReference>
<dbReference type="CDD" id="cd00167">
    <property type="entry name" value="SANT"/>
    <property type="match status" value="1"/>
</dbReference>
<feature type="region of interest" description="Disordered" evidence="5">
    <location>
        <begin position="883"/>
        <end position="921"/>
    </location>
</feature>
<dbReference type="Gene3D" id="1.10.10.60">
    <property type="entry name" value="Homeodomain-like"/>
    <property type="match status" value="1"/>
</dbReference>
<keyword evidence="2" id="KW-0238">DNA-binding</keyword>
<dbReference type="PROSITE" id="PS50090">
    <property type="entry name" value="MYB_LIKE"/>
    <property type="match status" value="1"/>
</dbReference>
<feature type="compositionally biased region" description="Basic and acidic residues" evidence="5">
    <location>
        <begin position="767"/>
        <end position="795"/>
    </location>
</feature>
<dbReference type="GO" id="GO:0001006">
    <property type="term" value="F:RNA polymerase III type 3 promoter sequence-specific DNA binding"/>
    <property type="evidence" value="ECO:0007669"/>
    <property type="project" value="TreeGrafter"/>
</dbReference>
<feature type="compositionally biased region" description="Acidic residues" evidence="5">
    <location>
        <begin position="295"/>
        <end position="306"/>
    </location>
</feature>
<dbReference type="InterPro" id="IPR001005">
    <property type="entry name" value="SANT/Myb"/>
</dbReference>
<feature type="compositionally biased region" description="Acidic residues" evidence="5">
    <location>
        <begin position="502"/>
        <end position="512"/>
    </location>
</feature>
<comment type="caution">
    <text evidence="8">The sequence shown here is derived from an EMBL/GenBank/DDBJ whole genome shotgun (WGS) entry which is preliminary data.</text>
</comment>
<dbReference type="PANTHER" id="PTHR46621:SF1">
    <property type="entry name" value="SNRNA-ACTIVATING PROTEIN COMPLEX SUBUNIT 4"/>
    <property type="match status" value="1"/>
</dbReference>
<gene>
    <name evidence="8" type="ORF">EHS24_000642</name>
</gene>
<dbReference type="STRING" id="105984.A0A427YAR2"/>
<dbReference type="CDD" id="cd21075">
    <property type="entry name" value="DBD_XPA-like"/>
    <property type="match status" value="1"/>
</dbReference>
<keyword evidence="1" id="KW-0805">Transcription regulation</keyword>
<dbReference type="AlphaFoldDB" id="A0A427YAR2"/>
<dbReference type="InterPro" id="IPR017930">
    <property type="entry name" value="Myb_dom"/>
</dbReference>
<dbReference type="InterPro" id="IPR051575">
    <property type="entry name" value="Myb-like_DNA-bd"/>
</dbReference>
<dbReference type="GO" id="GO:0019185">
    <property type="term" value="C:snRNA-activating protein complex"/>
    <property type="evidence" value="ECO:0007669"/>
    <property type="project" value="TreeGrafter"/>
</dbReference>
<dbReference type="GO" id="GO:0000978">
    <property type="term" value="F:RNA polymerase II cis-regulatory region sequence-specific DNA binding"/>
    <property type="evidence" value="ECO:0007669"/>
    <property type="project" value="TreeGrafter"/>
</dbReference>
<feature type="compositionally biased region" description="Basic and acidic residues" evidence="5">
    <location>
        <begin position="448"/>
        <end position="457"/>
    </location>
</feature>
<feature type="region of interest" description="Disordered" evidence="5">
    <location>
        <begin position="280"/>
        <end position="339"/>
    </location>
</feature>
<feature type="region of interest" description="Disordered" evidence="5">
    <location>
        <begin position="1"/>
        <end position="48"/>
    </location>
</feature>
<dbReference type="SUPFAM" id="SSF46689">
    <property type="entry name" value="Homeodomain-like"/>
    <property type="match status" value="1"/>
</dbReference>
<dbReference type="PANTHER" id="PTHR46621">
    <property type="entry name" value="SNRNA-ACTIVATING PROTEIN COMPLEX SUBUNIT 4"/>
    <property type="match status" value="1"/>
</dbReference>
<dbReference type="GO" id="GO:0042796">
    <property type="term" value="P:snRNA transcription by RNA polymerase III"/>
    <property type="evidence" value="ECO:0007669"/>
    <property type="project" value="TreeGrafter"/>
</dbReference>
<keyword evidence="9" id="KW-1185">Reference proteome</keyword>
<feature type="region of interest" description="Disordered" evidence="5">
    <location>
        <begin position="756"/>
        <end position="837"/>
    </location>
</feature>
<keyword evidence="4" id="KW-0539">Nucleus</keyword>
<evidence type="ECO:0000256" key="3">
    <source>
        <dbReference type="ARBA" id="ARBA00023163"/>
    </source>
</evidence>
<keyword evidence="3" id="KW-0804">Transcription</keyword>
<dbReference type="GO" id="GO:0042795">
    <property type="term" value="P:snRNA transcription by RNA polymerase II"/>
    <property type="evidence" value="ECO:0007669"/>
    <property type="project" value="TreeGrafter"/>
</dbReference>
<dbReference type="PROSITE" id="PS51294">
    <property type="entry name" value="HTH_MYB"/>
    <property type="match status" value="1"/>
</dbReference>
<feature type="compositionally biased region" description="Gly residues" evidence="5">
    <location>
        <begin position="756"/>
        <end position="765"/>
    </location>
</feature>
<dbReference type="Proteomes" id="UP000279236">
    <property type="component" value="Unassembled WGS sequence"/>
</dbReference>
<feature type="domain" description="HTH myb-type" evidence="7">
    <location>
        <begin position="1046"/>
        <end position="1091"/>
    </location>
</feature>
<dbReference type="InterPro" id="IPR037129">
    <property type="entry name" value="XPA_sf"/>
</dbReference>
<dbReference type="GeneID" id="39585185"/>
<evidence type="ECO:0000256" key="1">
    <source>
        <dbReference type="ARBA" id="ARBA00023015"/>
    </source>
</evidence>